<organism evidence="2 3">
    <name type="scientific">Sulfoacidibacillus ferrooxidans</name>
    <dbReference type="NCBI Taxonomy" id="2005001"/>
    <lineage>
        <taxon>Bacteria</taxon>
        <taxon>Bacillati</taxon>
        <taxon>Bacillota</taxon>
        <taxon>Bacilli</taxon>
        <taxon>Bacillales</taxon>
        <taxon>Alicyclobacillaceae</taxon>
        <taxon>Sulfoacidibacillus</taxon>
    </lineage>
</organism>
<keyword evidence="1" id="KW-0472">Membrane</keyword>
<evidence type="ECO:0000256" key="1">
    <source>
        <dbReference type="SAM" id="Phobius"/>
    </source>
</evidence>
<feature type="transmembrane region" description="Helical" evidence="1">
    <location>
        <begin position="25"/>
        <end position="48"/>
    </location>
</feature>
<protein>
    <submittedName>
        <fullName evidence="2">Uncharacterized protein</fullName>
    </submittedName>
</protein>
<name>A0A9X2AFK4_9BACL</name>
<dbReference type="AlphaFoldDB" id="A0A9X2AFK4"/>
<keyword evidence="1" id="KW-1133">Transmembrane helix</keyword>
<comment type="caution">
    <text evidence="2">The sequence shown here is derived from an EMBL/GenBank/DDBJ whole genome shotgun (WGS) entry which is preliminary data.</text>
</comment>
<sequence length="110" mass="12456">MLDIQSPVPLTEGETIAFGVNTKQILHFVIGLGFSAPIVIPMTLLAGWFHMNPFLPIITGAILGLAFAALHWRDWSLAELILLSIRFMLRPKVLMYDREYRVRIHAQKGE</sequence>
<evidence type="ECO:0000313" key="2">
    <source>
        <dbReference type="EMBL" id="MCI0184557.1"/>
    </source>
</evidence>
<dbReference type="RefSeq" id="WP_241716336.1">
    <property type="nucleotide sequence ID" value="NZ_JALBUF010000016.1"/>
</dbReference>
<reference evidence="2" key="1">
    <citation type="submission" date="2022-03" db="EMBL/GenBank/DDBJ databases">
        <title>Draft Genome Sequence of Firmicute Strain S0AB, a Heterotrophic Iron/Sulfur-Oxidizing Extreme Acidophile.</title>
        <authorList>
            <person name="Vergara E."/>
            <person name="Pakostova E."/>
            <person name="Johnson D.B."/>
            <person name="Holmes D.S."/>
        </authorList>
    </citation>
    <scope>NUCLEOTIDE SEQUENCE</scope>
    <source>
        <strain evidence="2">S0AB</strain>
    </source>
</reference>
<dbReference type="EMBL" id="JALBUF010000016">
    <property type="protein sequence ID" value="MCI0184557.1"/>
    <property type="molecule type" value="Genomic_DNA"/>
</dbReference>
<keyword evidence="1" id="KW-0812">Transmembrane</keyword>
<evidence type="ECO:0000313" key="3">
    <source>
        <dbReference type="Proteomes" id="UP001139263"/>
    </source>
</evidence>
<keyword evidence="3" id="KW-1185">Reference proteome</keyword>
<accession>A0A9X2AFK4</accession>
<feature type="transmembrane region" description="Helical" evidence="1">
    <location>
        <begin position="54"/>
        <end position="72"/>
    </location>
</feature>
<dbReference type="Proteomes" id="UP001139263">
    <property type="component" value="Unassembled WGS sequence"/>
</dbReference>
<gene>
    <name evidence="2" type="ORF">MM817_02854</name>
</gene>
<proteinExistence type="predicted"/>